<comment type="cofactor">
    <cofactor evidence="1 7">
        <name>heme</name>
        <dbReference type="ChEBI" id="CHEBI:30413"/>
    </cofactor>
</comment>
<dbReference type="PANTHER" id="PTHR24303:SF31">
    <property type="entry name" value="CYTOCHROME P450 307A1-RELATED"/>
    <property type="match status" value="1"/>
</dbReference>
<accession>A0A6A4WEQ5</accession>
<dbReference type="GO" id="GO:0004497">
    <property type="term" value="F:monooxygenase activity"/>
    <property type="evidence" value="ECO:0007669"/>
    <property type="project" value="UniProtKB-KW"/>
</dbReference>
<dbReference type="Proteomes" id="UP000440578">
    <property type="component" value="Unassembled WGS sequence"/>
</dbReference>
<dbReference type="EMBL" id="VIIS01000774">
    <property type="protein sequence ID" value="KAF0305175.1"/>
    <property type="molecule type" value="Genomic_DNA"/>
</dbReference>
<dbReference type="GO" id="GO:0005506">
    <property type="term" value="F:iron ion binding"/>
    <property type="evidence" value="ECO:0007669"/>
    <property type="project" value="InterPro"/>
</dbReference>
<dbReference type="PROSITE" id="PS00086">
    <property type="entry name" value="CYTOCHROME_P450"/>
    <property type="match status" value="1"/>
</dbReference>
<dbReference type="OrthoDB" id="1470350at2759"/>
<dbReference type="InterPro" id="IPR017972">
    <property type="entry name" value="Cyt_P450_CS"/>
</dbReference>
<evidence type="ECO:0000256" key="8">
    <source>
        <dbReference type="RuleBase" id="RU000461"/>
    </source>
</evidence>
<dbReference type="InterPro" id="IPR036396">
    <property type="entry name" value="Cyt_P450_sf"/>
</dbReference>
<keyword evidence="10" id="KW-1185">Reference proteome</keyword>
<dbReference type="PRINTS" id="PR00463">
    <property type="entry name" value="EP450I"/>
</dbReference>
<feature type="binding site" description="axial binding residue" evidence="7">
    <location>
        <position position="304"/>
    </location>
    <ligand>
        <name>heme</name>
        <dbReference type="ChEBI" id="CHEBI:30413"/>
    </ligand>
    <ligandPart>
        <name>Fe</name>
        <dbReference type="ChEBI" id="CHEBI:18248"/>
    </ligandPart>
</feature>
<keyword evidence="7 8" id="KW-0349">Heme</keyword>
<gene>
    <name evidence="9" type="primary">spo_0</name>
    <name evidence="9" type="ORF">FJT64_023125</name>
</gene>
<keyword evidence="3 7" id="KW-0479">Metal-binding</keyword>
<evidence type="ECO:0000313" key="9">
    <source>
        <dbReference type="EMBL" id="KAF0305175.1"/>
    </source>
</evidence>
<evidence type="ECO:0000256" key="4">
    <source>
        <dbReference type="ARBA" id="ARBA00023002"/>
    </source>
</evidence>
<dbReference type="InterPro" id="IPR002401">
    <property type="entry name" value="Cyt_P450_E_grp-I"/>
</dbReference>
<evidence type="ECO:0000313" key="10">
    <source>
        <dbReference type="Proteomes" id="UP000440578"/>
    </source>
</evidence>
<keyword evidence="6 8" id="KW-0503">Monooxygenase</keyword>
<dbReference type="SUPFAM" id="SSF48264">
    <property type="entry name" value="Cytochrome P450"/>
    <property type="match status" value="1"/>
</dbReference>
<dbReference type="Gene3D" id="1.10.630.10">
    <property type="entry name" value="Cytochrome P450"/>
    <property type="match status" value="2"/>
</dbReference>
<evidence type="ECO:0000256" key="1">
    <source>
        <dbReference type="ARBA" id="ARBA00001971"/>
    </source>
</evidence>
<dbReference type="GO" id="GO:0016705">
    <property type="term" value="F:oxidoreductase activity, acting on paired donors, with incorporation or reduction of molecular oxygen"/>
    <property type="evidence" value="ECO:0007669"/>
    <property type="project" value="InterPro"/>
</dbReference>
<evidence type="ECO:0000256" key="7">
    <source>
        <dbReference type="PIRSR" id="PIRSR602401-1"/>
    </source>
</evidence>
<name>A0A6A4WEQ5_AMPAM</name>
<dbReference type="AlphaFoldDB" id="A0A6A4WEQ5"/>
<sequence length="365" mass="41937">MKRNVAALALCDWSKKQVSRRNVARHFMHVRPGSDVFQMLNDSIITEMPAVEQQIRAAAGRPIDFKPLVQMMSCNIFCDYLCSVRFDQNDPEYQRLVRDFDEVFWDINQGYAMDFIEWLRVFRLGTLKHLRKLSSRIRKFICERIVNHHKETIDYDNPRDFVDMLLRRMNSQEGDHERISETTALYELEDFLGGHSAVGNIIMQTVTQLSLDDRASLPYTESTMYEALRVCSSPIVPHVASRDSTIGGYDISKDTLVFINNYELNTSPQLWTDPATFNPGRFVKNGAMVKPPHFLPFSTGKRSCMGSKMLSNITFLTIGCLLQKFDISLPDCPKNSRMVKEHLVTGCLALPVDSFSLVFKERTHT</sequence>
<evidence type="ECO:0000256" key="6">
    <source>
        <dbReference type="ARBA" id="ARBA00023033"/>
    </source>
</evidence>
<evidence type="ECO:0000256" key="3">
    <source>
        <dbReference type="ARBA" id="ARBA00022723"/>
    </source>
</evidence>
<dbReference type="InterPro" id="IPR001128">
    <property type="entry name" value="Cyt_P450"/>
</dbReference>
<keyword evidence="5 7" id="KW-0408">Iron</keyword>
<evidence type="ECO:0000256" key="2">
    <source>
        <dbReference type="ARBA" id="ARBA00010617"/>
    </source>
</evidence>
<protein>
    <submittedName>
        <fullName evidence="9">Cytochrome P450 307a1</fullName>
    </submittedName>
</protein>
<proteinExistence type="inferred from homology"/>
<evidence type="ECO:0000256" key="5">
    <source>
        <dbReference type="ARBA" id="ARBA00023004"/>
    </source>
</evidence>
<dbReference type="Pfam" id="PF00067">
    <property type="entry name" value="p450"/>
    <property type="match status" value="2"/>
</dbReference>
<dbReference type="GO" id="GO:0020037">
    <property type="term" value="F:heme binding"/>
    <property type="evidence" value="ECO:0007669"/>
    <property type="project" value="InterPro"/>
</dbReference>
<reference evidence="9 10" key="1">
    <citation type="submission" date="2019-07" db="EMBL/GenBank/DDBJ databases">
        <title>Draft genome assembly of a fouling barnacle, Amphibalanus amphitrite (Darwin, 1854): The first reference genome for Thecostraca.</title>
        <authorList>
            <person name="Kim W."/>
        </authorList>
    </citation>
    <scope>NUCLEOTIDE SEQUENCE [LARGE SCALE GENOMIC DNA]</scope>
    <source>
        <strain evidence="9">SNU_AA5</strain>
        <tissue evidence="9">Soma without cirri and trophi</tissue>
    </source>
</reference>
<organism evidence="9 10">
    <name type="scientific">Amphibalanus amphitrite</name>
    <name type="common">Striped barnacle</name>
    <name type="synonym">Balanus amphitrite</name>
    <dbReference type="NCBI Taxonomy" id="1232801"/>
    <lineage>
        <taxon>Eukaryota</taxon>
        <taxon>Metazoa</taxon>
        <taxon>Ecdysozoa</taxon>
        <taxon>Arthropoda</taxon>
        <taxon>Crustacea</taxon>
        <taxon>Multicrustacea</taxon>
        <taxon>Cirripedia</taxon>
        <taxon>Thoracica</taxon>
        <taxon>Thoracicalcarea</taxon>
        <taxon>Balanomorpha</taxon>
        <taxon>Balanoidea</taxon>
        <taxon>Balanidae</taxon>
        <taxon>Amphibalaninae</taxon>
        <taxon>Amphibalanus</taxon>
    </lineage>
</organism>
<dbReference type="PANTHER" id="PTHR24303">
    <property type="entry name" value="HEME-BINDING MONOOXYGENASE FAMILY"/>
    <property type="match status" value="1"/>
</dbReference>
<comment type="similarity">
    <text evidence="2 8">Belongs to the cytochrome P450 family.</text>
</comment>
<keyword evidence="4 8" id="KW-0560">Oxidoreductase</keyword>
<comment type="caution">
    <text evidence="9">The sequence shown here is derived from an EMBL/GenBank/DDBJ whole genome shotgun (WGS) entry which is preliminary data.</text>
</comment>